<evidence type="ECO:0000259" key="6">
    <source>
        <dbReference type="PROSITE" id="PS51263"/>
    </source>
</evidence>
<dbReference type="RefSeq" id="XP_040741218.1">
    <property type="nucleotide sequence ID" value="XM_040885718.1"/>
</dbReference>
<dbReference type="PROSITE" id="PS51263">
    <property type="entry name" value="ADF_H"/>
    <property type="match status" value="1"/>
</dbReference>
<dbReference type="EMBL" id="MCFD01000013">
    <property type="protein sequence ID" value="ORX67296.1"/>
    <property type="molecule type" value="Genomic_DNA"/>
</dbReference>
<evidence type="ECO:0000256" key="2">
    <source>
        <dbReference type="ARBA" id="ARBA00006844"/>
    </source>
</evidence>
<proteinExistence type="inferred from homology"/>
<dbReference type="STRING" id="61395.A0A1Y1W228"/>
<dbReference type="Gene3D" id="3.40.20.10">
    <property type="entry name" value="Severin"/>
    <property type="match status" value="1"/>
</dbReference>
<comment type="caution">
    <text evidence="7">The sequence shown here is derived from an EMBL/GenBank/DDBJ whole genome shotgun (WGS) entry which is preliminary data.</text>
</comment>
<sequence length="159" mass="17871">MCTICHLYPIPLAIASSRQCAAVTGVAVNDSCLEAFTDLKLKHTSKYVVYKLNDQNTEIIVDKTSNEKEYDSFIADLPETECRWAVYDLEYDQGEGKRNKILFVAWSPDQAKIKNKMLYASSKDALRKKLVGVATDVQATDYDEVSYESVLDKASRGAR</sequence>
<dbReference type="PANTHER" id="PTHR11913">
    <property type="entry name" value="COFILIN-RELATED"/>
    <property type="match status" value="1"/>
</dbReference>
<evidence type="ECO:0000256" key="1">
    <source>
        <dbReference type="ARBA" id="ARBA00004109"/>
    </source>
</evidence>
<keyword evidence="8" id="KW-1185">Reference proteome</keyword>
<dbReference type="AlphaFoldDB" id="A0A1Y1W228"/>
<evidence type="ECO:0000313" key="8">
    <source>
        <dbReference type="Proteomes" id="UP000193922"/>
    </source>
</evidence>
<organism evidence="7 8">
    <name type="scientific">Linderina pennispora</name>
    <dbReference type="NCBI Taxonomy" id="61395"/>
    <lineage>
        <taxon>Eukaryota</taxon>
        <taxon>Fungi</taxon>
        <taxon>Fungi incertae sedis</taxon>
        <taxon>Zoopagomycota</taxon>
        <taxon>Kickxellomycotina</taxon>
        <taxon>Kickxellomycetes</taxon>
        <taxon>Kickxellales</taxon>
        <taxon>Kickxellaceae</taxon>
        <taxon>Linderina</taxon>
    </lineage>
</organism>
<dbReference type="InterPro" id="IPR002108">
    <property type="entry name" value="ADF-H"/>
</dbReference>
<evidence type="ECO:0000256" key="4">
    <source>
        <dbReference type="ARBA" id="ARBA00023203"/>
    </source>
</evidence>
<dbReference type="PRINTS" id="PR00006">
    <property type="entry name" value="COFILIN"/>
</dbReference>
<comment type="similarity">
    <text evidence="2">Belongs to the actin-binding proteins ADF family.</text>
</comment>
<gene>
    <name evidence="7" type="ORF">DL89DRAFT_259795</name>
</gene>
<dbReference type="InterPro" id="IPR017904">
    <property type="entry name" value="ADF/Cofilin"/>
</dbReference>
<keyword evidence="4" id="KW-0009">Actin-binding</keyword>
<name>A0A1Y1W228_9FUNG</name>
<evidence type="ECO:0000256" key="3">
    <source>
        <dbReference type="ARBA" id="ARBA00015630"/>
    </source>
</evidence>
<reference evidence="7 8" key="1">
    <citation type="submission" date="2016-07" db="EMBL/GenBank/DDBJ databases">
        <title>Pervasive Adenine N6-methylation of Active Genes in Fungi.</title>
        <authorList>
            <consortium name="DOE Joint Genome Institute"/>
            <person name="Mondo S.J."/>
            <person name="Dannebaum R.O."/>
            <person name="Kuo R.C."/>
            <person name="Labutti K."/>
            <person name="Haridas S."/>
            <person name="Kuo A."/>
            <person name="Salamov A."/>
            <person name="Ahrendt S.R."/>
            <person name="Lipzen A."/>
            <person name="Sullivan W."/>
            <person name="Andreopoulos W.B."/>
            <person name="Clum A."/>
            <person name="Lindquist E."/>
            <person name="Daum C."/>
            <person name="Ramamoorthy G.K."/>
            <person name="Gryganskyi A."/>
            <person name="Culley D."/>
            <person name="Magnuson J.K."/>
            <person name="James T.Y."/>
            <person name="O'Malley M.A."/>
            <person name="Stajich J.E."/>
            <person name="Spatafora J.W."/>
            <person name="Visel A."/>
            <person name="Grigoriev I.V."/>
        </authorList>
    </citation>
    <scope>NUCLEOTIDE SEQUENCE [LARGE SCALE GENOMIC DNA]</scope>
    <source>
        <strain evidence="7 8">ATCC 12442</strain>
    </source>
</reference>
<dbReference type="GO" id="GO:0015629">
    <property type="term" value="C:actin cytoskeleton"/>
    <property type="evidence" value="ECO:0007669"/>
    <property type="project" value="InterPro"/>
</dbReference>
<dbReference type="GeneID" id="63802366"/>
<evidence type="ECO:0000256" key="5">
    <source>
        <dbReference type="ARBA" id="ARBA00032427"/>
    </source>
</evidence>
<dbReference type="Pfam" id="PF00241">
    <property type="entry name" value="Cofilin_ADF"/>
    <property type="match status" value="1"/>
</dbReference>
<dbReference type="GO" id="GO:0003779">
    <property type="term" value="F:actin binding"/>
    <property type="evidence" value="ECO:0007669"/>
    <property type="project" value="UniProtKB-KW"/>
</dbReference>
<dbReference type="InterPro" id="IPR029006">
    <property type="entry name" value="ADF-H/Gelsolin-like_dom_sf"/>
</dbReference>
<dbReference type="SUPFAM" id="SSF55753">
    <property type="entry name" value="Actin depolymerizing proteins"/>
    <property type="match status" value="1"/>
</dbReference>
<dbReference type="GO" id="GO:0016363">
    <property type="term" value="C:nuclear matrix"/>
    <property type="evidence" value="ECO:0007669"/>
    <property type="project" value="UniProtKB-SubCell"/>
</dbReference>
<protein>
    <recommendedName>
        <fullName evidence="3">Cofilin</fullName>
    </recommendedName>
    <alternativeName>
        <fullName evidence="5">Actin-depolymerizing factor 1</fullName>
    </alternativeName>
</protein>
<feature type="domain" description="ADF-H" evidence="6">
    <location>
        <begin position="25"/>
        <end position="155"/>
    </location>
</feature>
<dbReference type="CDD" id="cd11286">
    <property type="entry name" value="ADF_cofilin_like"/>
    <property type="match status" value="1"/>
</dbReference>
<dbReference type="GO" id="GO:0030042">
    <property type="term" value="P:actin filament depolymerization"/>
    <property type="evidence" value="ECO:0007669"/>
    <property type="project" value="InterPro"/>
</dbReference>
<dbReference type="OrthoDB" id="10249245at2759"/>
<accession>A0A1Y1W228</accession>
<evidence type="ECO:0000313" key="7">
    <source>
        <dbReference type="EMBL" id="ORX67296.1"/>
    </source>
</evidence>
<dbReference type="SMART" id="SM00102">
    <property type="entry name" value="ADF"/>
    <property type="match status" value="1"/>
</dbReference>
<comment type="subcellular location">
    <subcellularLocation>
        <location evidence="1">Nucleus matrix</location>
    </subcellularLocation>
</comment>
<dbReference type="Proteomes" id="UP000193922">
    <property type="component" value="Unassembled WGS sequence"/>
</dbReference>